<name>A0A7X0LM22_9BACT</name>
<sequence>MSSTLAQNFAMFTPMHAATVAVCAVVIFGVIRLGLRAKRRGDATRVTRAVAWAGLFFWLVQMVYAFAFDWKPAHSWPLHICDLAGLLGPLALLTQARLLRTTVYFWAMGLAVWGIITPTLWKGPESVVFWLFWINHGGVILFAVYDVAVCGYRPTLKDWGWACVVSLAYVAIVVPLNLAHPGWNYGYLGDVAVGRKTPLDVLPAWPMRLLAIEILGAAMMLHAWLPWALVSKLSRKQMLNETTKTPSVSP</sequence>
<dbReference type="RefSeq" id="WP_184678070.1">
    <property type="nucleotide sequence ID" value="NZ_JACHGY010000001.1"/>
</dbReference>
<organism evidence="2 3">
    <name type="scientific">Algisphaera agarilytica</name>
    <dbReference type="NCBI Taxonomy" id="1385975"/>
    <lineage>
        <taxon>Bacteria</taxon>
        <taxon>Pseudomonadati</taxon>
        <taxon>Planctomycetota</taxon>
        <taxon>Phycisphaerae</taxon>
        <taxon>Phycisphaerales</taxon>
        <taxon>Phycisphaeraceae</taxon>
        <taxon>Algisphaera</taxon>
    </lineage>
</organism>
<feature type="transmembrane region" description="Helical" evidence="1">
    <location>
        <begin position="159"/>
        <end position="178"/>
    </location>
</feature>
<dbReference type="Proteomes" id="UP000541810">
    <property type="component" value="Unassembled WGS sequence"/>
</dbReference>
<dbReference type="AlphaFoldDB" id="A0A7X0LM22"/>
<keyword evidence="3" id="KW-1185">Reference proteome</keyword>
<feature type="transmembrane region" description="Helical" evidence="1">
    <location>
        <begin position="15"/>
        <end position="35"/>
    </location>
</feature>
<feature type="transmembrane region" description="Helical" evidence="1">
    <location>
        <begin position="47"/>
        <end position="67"/>
    </location>
</feature>
<evidence type="ECO:0000313" key="2">
    <source>
        <dbReference type="EMBL" id="MBB6430563.1"/>
    </source>
</evidence>
<feature type="transmembrane region" description="Helical" evidence="1">
    <location>
        <begin position="127"/>
        <end position="147"/>
    </location>
</feature>
<dbReference type="Pfam" id="PF14808">
    <property type="entry name" value="TMEM164"/>
    <property type="match status" value="1"/>
</dbReference>
<evidence type="ECO:0000256" key="1">
    <source>
        <dbReference type="SAM" id="Phobius"/>
    </source>
</evidence>
<dbReference type="InterPro" id="IPR011737">
    <property type="entry name" value="CHP02206_TP0381"/>
</dbReference>
<evidence type="ECO:0000313" key="3">
    <source>
        <dbReference type="Proteomes" id="UP000541810"/>
    </source>
</evidence>
<keyword evidence="1" id="KW-0472">Membrane</keyword>
<feature type="transmembrane region" description="Helical" evidence="1">
    <location>
        <begin position="73"/>
        <end position="91"/>
    </location>
</feature>
<dbReference type="NCBIfam" id="TIGR02206">
    <property type="entry name" value="intg_mem_TP0381"/>
    <property type="match status" value="1"/>
</dbReference>
<reference evidence="2 3" key="1">
    <citation type="submission" date="2020-08" db="EMBL/GenBank/DDBJ databases">
        <title>Genomic Encyclopedia of Type Strains, Phase IV (KMG-IV): sequencing the most valuable type-strain genomes for metagenomic binning, comparative biology and taxonomic classification.</title>
        <authorList>
            <person name="Goeker M."/>
        </authorList>
    </citation>
    <scope>NUCLEOTIDE SEQUENCE [LARGE SCALE GENOMIC DNA]</scope>
    <source>
        <strain evidence="2 3">DSM 103725</strain>
    </source>
</reference>
<protein>
    <submittedName>
        <fullName evidence="2">Putative integral membrane protein (TIGR02206 family)</fullName>
    </submittedName>
</protein>
<proteinExistence type="predicted"/>
<accession>A0A7X0LM22</accession>
<dbReference type="EMBL" id="JACHGY010000001">
    <property type="protein sequence ID" value="MBB6430563.1"/>
    <property type="molecule type" value="Genomic_DNA"/>
</dbReference>
<gene>
    <name evidence="2" type="ORF">HNQ40_002369</name>
</gene>
<keyword evidence="1" id="KW-0812">Transmembrane</keyword>
<feature type="transmembrane region" description="Helical" evidence="1">
    <location>
        <begin position="209"/>
        <end position="230"/>
    </location>
</feature>
<comment type="caution">
    <text evidence="2">The sequence shown here is derived from an EMBL/GenBank/DDBJ whole genome shotgun (WGS) entry which is preliminary data.</text>
</comment>
<feature type="transmembrane region" description="Helical" evidence="1">
    <location>
        <begin position="103"/>
        <end position="121"/>
    </location>
</feature>
<keyword evidence="1" id="KW-1133">Transmembrane helix</keyword>